<comment type="caution">
    <text evidence="1">The sequence shown here is derived from an EMBL/GenBank/DDBJ whole genome shotgun (WGS) entry which is preliminary data.</text>
</comment>
<organism evidence="1 2">
    <name type="scientific">Caerostris darwini</name>
    <dbReference type="NCBI Taxonomy" id="1538125"/>
    <lineage>
        <taxon>Eukaryota</taxon>
        <taxon>Metazoa</taxon>
        <taxon>Ecdysozoa</taxon>
        <taxon>Arthropoda</taxon>
        <taxon>Chelicerata</taxon>
        <taxon>Arachnida</taxon>
        <taxon>Araneae</taxon>
        <taxon>Araneomorphae</taxon>
        <taxon>Entelegynae</taxon>
        <taxon>Araneoidea</taxon>
        <taxon>Araneidae</taxon>
        <taxon>Caerostris</taxon>
    </lineage>
</organism>
<reference evidence="1 2" key="1">
    <citation type="submission" date="2021-06" db="EMBL/GenBank/DDBJ databases">
        <title>Caerostris darwini draft genome.</title>
        <authorList>
            <person name="Kono N."/>
            <person name="Arakawa K."/>
        </authorList>
    </citation>
    <scope>NUCLEOTIDE SEQUENCE [LARGE SCALE GENOMIC DNA]</scope>
</reference>
<protein>
    <submittedName>
        <fullName evidence="1">Uncharacterized protein</fullName>
    </submittedName>
</protein>
<evidence type="ECO:0000313" key="1">
    <source>
        <dbReference type="EMBL" id="GIY57848.1"/>
    </source>
</evidence>
<keyword evidence="2" id="KW-1185">Reference proteome</keyword>
<sequence length="111" mass="13145">MVKSDCGWVGTVWVPVIDRFRVGSLIAFVRWSVPLFFCRRWGELLDSTLQKKNYRYYFPAHPQGEKKLPHPHAHDLICKDPFHQDGSGRIHNSQREVKDYQTCNYHPDYLL</sequence>
<accession>A0AAV4UJ98</accession>
<evidence type="ECO:0000313" key="2">
    <source>
        <dbReference type="Proteomes" id="UP001054837"/>
    </source>
</evidence>
<dbReference type="Proteomes" id="UP001054837">
    <property type="component" value="Unassembled WGS sequence"/>
</dbReference>
<dbReference type="EMBL" id="BPLQ01011427">
    <property type="protein sequence ID" value="GIY57848.1"/>
    <property type="molecule type" value="Genomic_DNA"/>
</dbReference>
<gene>
    <name evidence="1" type="ORF">CDAR_316621</name>
</gene>
<dbReference type="AlphaFoldDB" id="A0AAV4UJ98"/>
<proteinExistence type="predicted"/>
<name>A0AAV4UJ98_9ARAC</name>